<evidence type="ECO:0000313" key="1">
    <source>
        <dbReference type="EMBL" id="AFC45447.1"/>
    </source>
</evidence>
<dbReference type="PATRIC" id="fig|487521.10.peg.4236"/>
<protein>
    <submittedName>
        <fullName evidence="1">Uncharacterized protein</fullName>
    </submittedName>
</protein>
<dbReference type="HOGENOM" id="CLU_2523976_0_0_11"/>
<name>H8IQP1_MYCIA</name>
<gene>
    <name evidence="1" type="ordered locus">OCU_42280</name>
</gene>
<sequence length="84" mass="8464">MEQPGQPAVVAQQLLFLGLGELAADQQPPGLCVDDVAGGDHPLIGLGIQSADLPTGLGAFMVIGGAGAEESRDLPSRRSDGIAE</sequence>
<proteinExistence type="predicted"/>
<reference evidence="1 2" key="1">
    <citation type="journal article" date="2012" name="J. Bacteriol.">
        <title>Complete genome sequence of Mycobacterium intracellulare strain ATCC 13950T.</title>
        <authorList>
            <person name="Kim B.J."/>
            <person name="Choi B.S."/>
            <person name="Lim J.S."/>
            <person name="Choi I.Y."/>
            <person name="Lee J.H."/>
            <person name="Chun J."/>
            <person name="Kook Y.H."/>
            <person name="Kim B.J."/>
        </authorList>
    </citation>
    <scope>NUCLEOTIDE SEQUENCE [LARGE SCALE GENOMIC DNA]</scope>
    <source>
        <strain evidence="2">ATCC 13950 / DSM 43223 / JCM 6384 / NCTC 13025 / 3600</strain>
    </source>
</reference>
<evidence type="ECO:0000313" key="2">
    <source>
        <dbReference type="Proteomes" id="UP000008004"/>
    </source>
</evidence>
<dbReference type="KEGG" id="mia:OCU_42280"/>
<dbReference type="Proteomes" id="UP000008004">
    <property type="component" value="Chromosome"/>
</dbReference>
<dbReference type="EMBL" id="CP003322">
    <property type="protein sequence ID" value="AFC45447.1"/>
    <property type="molecule type" value="Genomic_DNA"/>
</dbReference>
<dbReference type="AlphaFoldDB" id="H8IQP1"/>
<accession>H8IQP1</accession>
<organism evidence="1 2">
    <name type="scientific">Mycobacterium intracellulare (strain ATCC 13950 / DSM 43223 / JCM 6384 / NCTC 13025 / 3600)</name>
    <dbReference type="NCBI Taxonomy" id="487521"/>
    <lineage>
        <taxon>Bacteria</taxon>
        <taxon>Bacillati</taxon>
        <taxon>Actinomycetota</taxon>
        <taxon>Actinomycetes</taxon>
        <taxon>Mycobacteriales</taxon>
        <taxon>Mycobacteriaceae</taxon>
        <taxon>Mycobacterium</taxon>
        <taxon>Mycobacterium avium complex (MAC)</taxon>
    </lineage>
</organism>